<keyword evidence="4" id="KW-0049">Antioxidant</keyword>
<sequence length="176" mass="19429">MNKLVTRLLLGLSLLLAAQANATDLKVGDKAPNFRLQATDGHFYQLSDYLGKQTLVLAWYPMANTRGCTLECKSLVQKGDLIRQYKAVYMMASVDDLEDNQKFAKEQKADFPMLSDPTKETAKAYDVLNLVRVASRVTFYIGEDGTILKIDEDIHPKTAAEDIAANLAALGIAKAE</sequence>
<dbReference type="PROSITE" id="PS51352">
    <property type="entry name" value="THIOREDOXIN_2"/>
    <property type="match status" value="1"/>
</dbReference>
<keyword evidence="7" id="KW-0676">Redox-active center</keyword>
<evidence type="ECO:0000256" key="7">
    <source>
        <dbReference type="ARBA" id="ARBA00023284"/>
    </source>
</evidence>
<evidence type="ECO:0000256" key="10">
    <source>
        <dbReference type="ARBA" id="ARBA00042639"/>
    </source>
</evidence>
<dbReference type="InterPro" id="IPR050924">
    <property type="entry name" value="Peroxiredoxin_BCP/PrxQ"/>
</dbReference>
<evidence type="ECO:0000256" key="1">
    <source>
        <dbReference type="ARBA" id="ARBA00003330"/>
    </source>
</evidence>
<keyword evidence="15" id="KW-1185">Reference proteome</keyword>
<evidence type="ECO:0000259" key="13">
    <source>
        <dbReference type="PROSITE" id="PS51352"/>
    </source>
</evidence>
<evidence type="ECO:0000256" key="12">
    <source>
        <dbReference type="SAM" id="SignalP"/>
    </source>
</evidence>
<feature type="signal peptide" evidence="12">
    <location>
        <begin position="1"/>
        <end position="22"/>
    </location>
</feature>
<dbReference type="AlphaFoldDB" id="A0A6L7I3L6"/>
<dbReference type="SUPFAM" id="SSF52833">
    <property type="entry name" value="Thioredoxin-like"/>
    <property type="match status" value="1"/>
</dbReference>
<dbReference type="InterPro" id="IPR000866">
    <property type="entry name" value="AhpC/TSA"/>
</dbReference>
<comment type="function">
    <text evidence="1">Thiol-specific peroxidase that catalyzes the reduction of hydrogen peroxide and organic hydroperoxides to water and alcohols, respectively. Plays a role in cell protection against oxidative stress by detoxifying peroxides and as sensor of hydrogen peroxide-mediated signaling events.</text>
</comment>
<keyword evidence="12" id="KW-0732">Signal</keyword>
<comment type="catalytic activity">
    <reaction evidence="11">
        <text>a hydroperoxide + [thioredoxin]-dithiol = an alcohol + [thioredoxin]-disulfide + H2O</text>
        <dbReference type="Rhea" id="RHEA:62620"/>
        <dbReference type="Rhea" id="RHEA-COMP:10698"/>
        <dbReference type="Rhea" id="RHEA-COMP:10700"/>
        <dbReference type="ChEBI" id="CHEBI:15377"/>
        <dbReference type="ChEBI" id="CHEBI:29950"/>
        <dbReference type="ChEBI" id="CHEBI:30879"/>
        <dbReference type="ChEBI" id="CHEBI:35924"/>
        <dbReference type="ChEBI" id="CHEBI:50058"/>
        <dbReference type="EC" id="1.11.1.24"/>
    </reaction>
</comment>
<dbReference type="PANTHER" id="PTHR42801">
    <property type="entry name" value="THIOREDOXIN-DEPENDENT PEROXIDE REDUCTASE"/>
    <property type="match status" value="1"/>
</dbReference>
<accession>A0A6L7I3L6</accession>
<dbReference type="Pfam" id="PF00578">
    <property type="entry name" value="AhpC-TSA"/>
    <property type="match status" value="1"/>
</dbReference>
<gene>
    <name evidence="14" type="ORF">GNT65_19770</name>
</gene>
<dbReference type="Gene3D" id="3.40.30.10">
    <property type="entry name" value="Glutaredoxin"/>
    <property type="match status" value="1"/>
</dbReference>
<dbReference type="EC" id="1.11.1.24" evidence="2"/>
<protein>
    <recommendedName>
        <fullName evidence="2">thioredoxin-dependent peroxiredoxin</fullName>
        <ecNumber evidence="2">1.11.1.24</ecNumber>
    </recommendedName>
    <alternativeName>
        <fullName evidence="8">Thioredoxin peroxidase</fullName>
    </alternativeName>
    <alternativeName>
        <fullName evidence="10">Thioredoxin-dependent peroxiredoxin Bcp</fullName>
    </alternativeName>
</protein>
<feature type="domain" description="Thioredoxin" evidence="13">
    <location>
        <begin position="25"/>
        <end position="172"/>
    </location>
</feature>
<feature type="chain" id="PRO_5027112027" description="thioredoxin-dependent peroxiredoxin" evidence="12">
    <location>
        <begin position="23"/>
        <end position="176"/>
    </location>
</feature>
<dbReference type="GO" id="GO:0008379">
    <property type="term" value="F:thioredoxin peroxidase activity"/>
    <property type="evidence" value="ECO:0007669"/>
    <property type="project" value="TreeGrafter"/>
</dbReference>
<proteinExistence type="inferred from homology"/>
<keyword evidence="6" id="KW-1015">Disulfide bond</keyword>
<organism evidence="14 15">
    <name type="scientific">Shewanella insulae</name>
    <dbReference type="NCBI Taxonomy" id="2681496"/>
    <lineage>
        <taxon>Bacteria</taxon>
        <taxon>Pseudomonadati</taxon>
        <taxon>Pseudomonadota</taxon>
        <taxon>Gammaproteobacteria</taxon>
        <taxon>Alteromonadales</taxon>
        <taxon>Shewanellaceae</taxon>
        <taxon>Shewanella</taxon>
    </lineage>
</organism>
<dbReference type="GO" id="GO:0045454">
    <property type="term" value="P:cell redox homeostasis"/>
    <property type="evidence" value="ECO:0007669"/>
    <property type="project" value="TreeGrafter"/>
</dbReference>
<dbReference type="GO" id="GO:0005737">
    <property type="term" value="C:cytoplasm"/>
    <property type="evidence" value="ECO:0007669"/>
    <property type="project" value="TreeGrafter"/>
</dbReference>
<keyword evidence="5" id="KW-0560">Oxidoreductase</keyword>
<dbReference type="CDD" id="cd03017">
    <property type="entry name" value="PRX_BCP"/>
    <property type="match status" value="1"/>
</dbReference>
<dbReference type="PANTHER" id="PTHR42801:SF4">
    <property type="entry name" value="AHPC_TSA FAMILY PROTEIN"/>
    <property type="match status" value="1"/>
</dbReference>
<evidence type="ECO:0000256" key="8">
    <source>
        <dbReference type="ARBA" id="ARBA00032824"/>
    </source>
</evidence>
<dbReference type="InterPro" id="IPR013766">
    <property type="entry name" value="Thioredoxin_domain"/>
</dbReference>
<name>A0A6L7I3L6_9GAMM</name>
<reference evidence="14 15" key="1">
    <citation type="submission" date="2019-12" db="EMBL/GenBank/DDBJ databases">
        <title>Shewanella insulae sp. nov., isolated from a tidal flat.</title>
        <authorList>
            <person name="Yoon J.-H."/>
        </authorList>
    </citation>
    <scope>NUCLEOTIDE SEQUENCE [LARGE SCALE GENOMIC DNA]</scope>
    <source>
        <strain evidence="14 15">JBTF-M18</strain>
    </source>
</reference>
<evidence type="ECO:0000313" key="14">
    <source>
        <dbReference type="EMBL" id="MXR70900.1"/>
    </source>
</evidence>
<evidence type="ECO:0000256" key="3">
    <source>
        <dbReference type="ARBA" id="ARBA00022559"/>
    </source>
</evidence>
<dbReference type="InterPro" id="IPR036249">
    <property type="entry name" value="Thioredoxin-like_sf"/>
</dbReference>
<keyword evidence="3" id="KW-0575">Peroxidase</keyword>
<comment type="caution">
    <text evidence="14">The sequence shown here is derived from an EMBL/GenBank/DDBJ whole genome shotgun (WGS) entry which is preliminary data.</text>
</comment>
<dbReference type="GO" id="GO:0034599">
    <property type="term" value="P:cellular response to oxidative stress"/>
    <property type="evidence" value="ECO:0007669"/>
    <property type="project" value="TreeGrafter"/>
</dbReference>
<dbReference type="EMBL" id="WRPA01000027">
    <property type="protein sequence ID" value="MXR70900.1"/>
    <property type="molecule type" value="Genomic_DNA"/>
</dbReference>
<evidence type="ECO:0000256" key="4">
    <source>
        <dbReference type="ARBA" id="ARBA00022862"/>
    </source>
</evidence>
<dbReference type="Proteomes" id="UP000474778">
    <property type="component" value="Unassembled WGS sequence"/>
</dbReference>
<evidence type="ECO:0000256" key="11">
    <source>
        <dbReference type="ARBA" id="ARBA00049091"/>
    </source>
</evidence>
<evidence type="ECO:0000256" key="2">
    <source>
        <dbReference type="ARBA" id="ARBA00013017"/>
    </source>
</evidence>
<comment type="similarity">
    <text evidence="9">Belongs to the peroxiredoxin family. BCP/PrxQ subfamily.</text>
</comment>
<dbReference type="RefSeq" id="WP_160798899.1">
    <property type="nucleotide sequence ID" value="NZ_CANMWR010000008.1"/>
</dbReference>
<evidence type="ECO:0000313" key="15">
    <source>
        <dbReference type="Proteomes" id="UP000474778"/>
    </source>
</evidence>
<evidence type="ECO:0000256" key="9">
    <source>
        <dbReference type="ARBA" id="ARBA00038489"/>
    </source>
</evidence>
<evidence type="ECO:0000256" key="6">
    <source>
        <dbReference type="ARBA" id="ARBA00023157"/>
    </source>
</evidence>
<evidence type="ECO:0000256" key="5">
    <source>
        <dbReference type="ARBA" id="ARBA00023002"/>
    </source>
</evidence>